<evidence type="ECO:0000313" key="2">
    <source>
        <dbReference type="EMBL" id="KAJ8393230.1"/>
    </source>
</evidence>
<proteinExistence type="predicted"/>
<evidence type="ECO:0000313" key="3">
    <source>
        <dbReference type="Proteomes" id="UP001221898"/>
    </source>
</evidence>
<reference evidence="2" key="1">
    <citation type="journal article" date="2023" name="Science">
        <title>Genome structures resolve the early diversification of teleost fishes.</title>
        <authorList>
            <person name="Parey E."/>
            <person name="Louis A."/>
            <person name="Montfort J."/>
            <person name="Bouchez O."/>
            <person name="Roques C."/>
            <person name="Iampietro C."/>
            <person name="Lluch J."/>
            <person name="Castinel A."/>
            <person name="Donnadieu C."/>
            <person name="Desvignes T."/>
            <person name="Floi Bucao C."/>
            <person name="Jouanno E."/>
            <person name="Wen M."/>
            <person name="Mejri S."/>
            <person name="Dirks R."/>
            <person name="Jansen H."/>
            <person name="Henkel C."/>
            <person name="Chen W.J."/>
            <person name="Zahm M."/>
            <person name="Cabau C."/>
            <person name="Klopp C."/>
            <person name="Thompson A.W."/>
            <person name="Robinson-Rechavi M."/>
            <person name="Braasch I."/>
            <person name="Lecointre G."/>
            <person name="Bobe J."/>
            <person name="Postlethwait J.H."/>
            <person name="Berthelot C."/>
            <person name="Roest Crollius H."/>
            <person name="Guiguen Y."/>
        </authorList>
    </citation>
    <scope>NUCLEOTIDE SEQUENCE</scope>
    <source>
        <strain evidence="2">NC1722</strain>
    </source>
</reference>
<protein>
    <submittedName>
        <fullName evidence="2">Uncharacterized protein</fullName>
    </submittedName>
</protein>
<feature type="compositionally biased region" description="Polar residues" evidence="1">
    <location>
        <begin position="172"/>
        <end position="190"/>
    </location>
</feature>
<accession>A0AAD7RZW9</accession>
<evidence type="ECO:0000256" key="1">
    <source>
        <dbReference type="SAM" id="MobiDB-lite"/>
    </source>
</evidence>
<name>A0AAD7RZW9_9TELE</name>
<organism evidence="2 3">
    <name type="scientific">Aldrovandia affinis</name>
    <dbReference type="NCBI Taxonomy" id="143900"/>
    <lineage>
        <taxon>Eukaryota</taxon>
        <taxon>Metazoa</taxon>
        <taxon>Chordata</taxon>
        <taxon>Craniata</taxon>
        <taxon>Vertebrata</taxon>
        <taxon>Euteleostomi</taxon>
        <taxon>Actinopterygii</taxon>
        <taxon>Neopterygii</taxon>
        <taxon>Teleostei</taxon>
        <taxon>Notacanthiformes</taxon>
        <taxon>Halosauridae</taxon>
        <taxon>Aldrovandia</taxon>
    </lineage>
</organism>
<dbReference type="EMBL" id="JAINUG010000139">
    <property type="protein sequence ID" value="KAJ8393230.1"/>
    <property type="molecule type" value="Genomic_DNA"/>
</dbReference>
<feature type="region of interest" description="Disordered" evidence="1">
    <location>
        <begin position="168"/>
        <end position="190"/>
    </location>
</feature>
<feature type="region of interest" description="Disordered" evidence="1">
    <location>
        <begin position="110"/>
        <end position="140"/>
    </location>
</feature>
<gene>
    <name evidence="2" type="ORF">AAFF_G00063020</name>
</gene>
<dbReference type="Proteomes" id="UP001221898">
    <property type="component" value="Unassembled WGS sequence"/>
</dbReference>
<keyword evidence="3" id="KW-1185">Reference proteome</keyword>
<sequence>MAESIMRKIQPFTIGTKLSVPAVPKCPHFAENYLPSQALDNCKLQRNLNDQVSLYLGRAQMRPDGPQFSPVAAQVTRVERQQVEMAEEDQLNSNAASPTAFSRSIRKITISGSTMHPPGGRPKTHGTPVSENINNNNNVASKPLPKIIGVSCEHKPNSHFKVLLRKDGSMGEQGNDSEGASGTDCSSPTFQTPVLSALSPNREQTKGEDTPCGHAEALPPNDCCFSQRKALFNREILQAEAWIKGKLQELGYGRRLASRLRGAPCKRNRPC</sequence>
<dbReference type="AlphaFoldDB" id="A0AAD7RZW9"/>
<comment type="caution">
    <text evidence="2">The sequence shown here is derived from an EMBL/GenBank/DDBJ whole genome shotgun (WGS) entry which is preliminary data.</text>
</comment>